<evidence type="ECO:0000313" key="3">
    <source>
        <dbReference type="EMBL" id="AWL10636.1"/>
    </source>
</evidence>
<protein>
    <submittedName>
        <fullName evidence="3">Uncharacterized protein</fullName>
    </submittedName>
</protein>
<feature type="region of interest" description="Disordered" evidence="2">
    <location>
        <begin position="1"/>
        <end position="52"/>
    </location>
</feature>
<dbReference type="Gene3D" id="1.20.58.60">
    <property type="match status" value="1"/>
</dbReference>
<gene>
    <name evidence="3" type="ORF">HMF8227_00128</name>
</gene>
<feature type="compositionally biased region" description="Polar residues" evidence="2">
    <location>
        <begin position="40"/>
        <end position="51"/>
    </location>
</feature>
<sequence>MNISTLNHYRSRQPQPEYRDQKPNHQSVDTLPAVPATSEAPETSRQESSQGEFLANAFDALMANRIGLNKSEIDKLKEEIEKLEKAIDALESQQKQALEKMQRKLAVLENRLEQLLRQAAERHAEKENQQAPELE</sequence>
<evidence type="ECO:0000313" key="4">
    <source>
        <dbReference type="Proteomes" id="UP000245728"/>
    </source>
</evidence>
<dbReference type="KEGG" id="salh:HMF8227_00128"/>
<keyword evidence="1" id="KW-0175">Coiled coil</keyword>
<proteinExistence type="predicted"/>
<keyword evidence="4" id="KW-1185">Reference proteome</keyword>
<evidence type="ECO:0000256" key="2">
    <source>
        <dbReference type="SAM" id="MobiDB-lite"/>
    </source>
</evidence>
<dbReference type="AlphaFoldDB" id="A0A2S2DZ34"/>
<feature type="compositionally biased region" description="Polar residues" evidence="2">
    <location>
        <begin position="1"/>
        <end position="14"/>
    </location>
</feature>
<reference evidence="3 4" key="1">
    <citation type="submission" date="2018-05" db="EMBL/GenBank/DDBJ databases">
        <title>Salinimonas sp. HMF8227 Genome sequencing and assembly.</title>
        <authorList>
            <person name="Kang H."/>
            <person name="Kang J."/>
            <person name="Cha I."/>
            <person name="Kim H."/>
            <person name="Joh K."/>
        </authorList>
    </citation>
    <scope>NUCLEOTIDE SEQUENCE [LARGE SCALE GENOMIC DNA]</scope>
    <source>
        <strain evidence="3 4">HMF8227</strain>
    </source>
</reference>
<name>A0A2S2DZ34_9ALTE</name>
<dbReference type="RefSeq" id="WP_109338335.1">
    <property type="nucleotide sequence ID" value="NZ_CP029347.1"/>
</dbReference>
<dbReference type="Proteomes" id="UP000245728">
    <property type="component" value="Chromosome"/>
</dbReference>
<evidence type="ECO:0000256" key="1">
    <source>
        <dbReference type="SAM" id="Coils"/>
    </source>
</evidence>
<feature type="coiled-coil region" evidence="1">
    <location>
        <begin position="66"/>
        <end position="129"/>
    </location>
</feature>
<organism evidence="3 4">
    <name type="scientific">Saliniradius amylolyticus</name>
    <dbReference type="NCBI Taxonomy" id="2183582"/>
    <lineage>
        <taxon>Bacteria</taxon>
        <taxon>Pseudomonadati</taxon>
        <taxon>Pseudomonadota</taxon>
        <taxon>Gammaproteobacteria</taxon>
        <taxon>Alteromonadales</taxon>
        <taxon>Alteromonadaceae</taxon>
        <taxon>Saliniradius</taxon>
    </lineage>
</organism>
<accession>A0A2S2DZ34</accession>
<dbReference type="EMBL" id="CP029347">
    <property type="protein sequence ID" value="AWL10636.1"/>
    <property type="molecule type" value="Genomic_DNA"/>
</dbReference>